<dbReference type="OMA" id="YAEGIIC"/>
<keyword evidence="3" id="KW-0963">Cytoplasm</keyword>
<dbReference type="STRING" id="296587.C1FGR7"/>
<dbReference type="InterPro" id="IPR027363">
    <property type="entry name" value="M1Pi_N"/>
</dbReference>
<name>C1FGR7_MICCC</name>
<evidence type="ECO:0000256" key="8">
    <source>
        <dbReference type="ARBA" id="ARBA00046432"/>
    </source>
</evidence>
<evidence type="ECO:0000256" key="7">
    <source>
        <dbReference type="ARBA" id="ARBA00044356"/>
    </source>
</evidence>
<dbReference type="Gene3D" id="3.40.50.10470">
    <property type="entry name" value="Translation initiation factor eif-2b, domain 2"/>
    <property type="match status" value="1"/>
</dbReference>
<organism evidence="10 11">
    <name type="scientific">Micromonas commoda (strain RCC299 / NOUM17 / CCMP2709)</name>
    <name type="common">Picoplanktonic green alga</name>
    <dbReference type="NCBI Taxonomy" id="296587"/>
    <lineage>
        <taxon>Eukaryota</taxon>
        <taxon>Viridiplantae</taxon>
        <taxon>Chlorophyta</taxon>
        <taxon>Mamiellophyceae</taxon>
        <taxon>Mamiellales</taxon>
        <taxon>Mamiellaceae</taxon>
        <taxon>Micromonas</taxon>
    </lineage>
</organism>
<sequence length="330" mass="34605">MLATAAGGIHPAVARLAAHYADGTITGGRARCVALLHTLKLVIADFKTPKNTKYAHALTSLVNGVVQHLQAARPMAVSMGNAVKSLKTHLARMAEDASLATEEEARARTLKHLEYFEKEKLLAAGAFIAEHGANEIVDGDVVVTHGASHHVREILLRAKRDGRAFAVTVVDSRPNLEGRDTLRKLLGAGVDCTYATLAGLSYVLREGKATKVFLGAAAVLANGAVVSRVGTAAVAAVANAHGVPVLVAAETCKFHERVHLDAVAYNELGNPAAIASTVTYPAADGLEGWEKVERLSVLNLTYDVTPAACVTSVVCESGLVAPSDVPSFLR</sequence>
<evidence type="ECO:0000256" key="4">
    <source>
        <dbReference type="ARBA" id="ARBA00022540"/>
    </source>
</evidence>
<dbReference type="RefSeq" id="XP_002508051.1">
    <property type="nucleotide sequence ID" value="XM_002508005.1"/>
</dbReference>
<evidence type="ECO:0000256" key="1">
    <source>
        <dbReference type="ARBA" id="ARBA00004514"/>
    </source>
</evidence>
<protein>
    <recommendedName>
        <fullName evidence="6">Translation initiation factor eIF2B subunit delta</fullName>
    </recommendedName>
    <alternativeName>
        <fullName evidence="7">eIF2B GDP-GTP exchange factor subunit delta</fullName>
    </alternativeName>
</protein>
<evidence type="ECO:0000313" key="11">
    <source>
        <dbReference type="Proteomes" id="UP000002009"/>
    </source>
</evidence>
<accession>C1FGR7</accession>
<comment type="similarity">
    <text evidence="2 9">Belongs to the eIF-2B alpha/beta/delta subunits family.</text>
</comment>
<evidence type="ECO:0000313" key="10">
    <source>
        <dbReference type="EMBL" id="ACO69309.1"/>
    </source>
</evidence>
<dbReference type="Proteomes" id="UP000002009">
    <property type="component" value="Chromosome 8"/>
</dbReference>
<dbReference type="PANTHER" id="PTHR10233">
    <property type="entry name" value="TRANSLATION INITIATION FACTOR EIF-2B"/>
    <property type="match status" value="1"/>
</dbReference>
<evidence type="ECO:0000256" key="9">
    <source>
        <dbReference type="RuleBase" id="RU003814"/>
    </source>
</evidence>
<keyword evidence="5" id="KW-0648">Protein biosynthesis</keyword>
<reference evidence="10 11" key="1">
    <citation type="journal article" date="2009" name="Science">
        <title>Green evolution and dynamic adaptations revealed by genomes of the marine picoeukaryotes Micromonas.</title>
        <authorList>
            <person name="Worden A.Z."/>
            <person name="Lee J.H."/>
            <person name="Mock T."/>
            <person name="Rouze P."/>
            <person name="Simmons M.P."/>
            <person name="Aerts A.L."/>
            <person name="Allen A.E."/>
            <person name="Cuvelier M.L."/>
            <person name="Derelle E."/>
            <person name="Everett M.V."/>
            <person name="Foulon E."/>
            <person name="Grimwood J."/>
            <person name="Gundlach H."/>
            <person name="Henrissat B."/>
            <person name="Napoli C."/>
            <person name="McDonald S.M."/>
            <person name="Parker M.S."/>
            <person name="Rombauts S."/>
            <person name="Salamov A."/>
            <person name="Von Dassow P."/>
            <person name="Badger J.H."/>
            <person name="Coutinho P.M."/>
            <person name="Demir E."/>
            <person name="Dubchak I."/>
            <person name="Gentemann C."/>
            <person name="Eikrem W."/>
            <person name="Gready J.E."/>
            <person name="John U."/>
            <person name="Lanier W."/>
            <person name="Lindquist E.A."/>
            <person name="Lucas S."/>
            <person name="Mayer K.F."/>
            <person name="Moreau H."/>
            <person name="Not F."/>
            <person name="Otillar R."/>
            <person name="Panaud O."/>
            <person name="Pangilinan J."/>
            <person name="Paulsen I."/>
            <person name="Piegu B."/>
            <person name="Poliakov A."/>
            <person name="Robbens S."/>
            <person name="Schmutz J."/>
            <person name="Toulza E."/>
            <person name="Wyss T."/>
            <person name="Zelensky A."/>
            <person name="Zhou K."/>
            <person name="Armbrust E.V."/>
            <person name="Bhattacharya D."/>
            <person name="Goodenough U.W."/>
            <person name="Van de Peer Y."/>
            <person name="Grigoriev I.V."/>
        </authorList>
    </citation>
    <scope>NUCLEOTIDE SEQUENCE [LARGE SCALE GENOMIC DNA]</scope>
    <source>
        <strain evidence="11">RCC299 / NOUM17</strain>
    </source>
</reference>
<evidence type="ECO:0000256" key="6">
    <source>
        <dbReference type="ARBA" id="ARBA00044147"/>
    </source>
</evidence>
<dbReference type="OrthoDB" id="10254737at2759"/>
<dbReference type="InterPro" id="IPR000649">
    <property type="entry name" value="IF-2B-related"/>
</dbReference>
<dbReference type="eggNOG" id="KOG1467">
    <property type="taxonomic scope" value="Eukaryota"/>
</dbReference>
<dbReference type="EMBL" id="CP001575">
    <property type="protein sequence ID" value="ACO69309.1"/>
    <property type="molecule type" value="Genomic_DNA"/>
</dbReference>
<dbReference type="KEGG" id="mis:MICPUN_84208"/>
<dbReference type="InParanoid" id="C1FGR7"/>
<proteinExistence type="inferred from homology"/>
<evidence type="ECO:0000256" key="2">
    <source>
        <dbReference type="ARBA" id="ARBA00007251"/>
    </source>
</evidence>
<dbReference type="AlphaFoldDB" id="C1FGR7"/>
<dbReference type="SUPFAM" id="SSF100950">
    <property type="entry name" value="NagB/RpiA/CoA transferase-like"/>
    <property type="match status" value="1"/>
</dbReference>
<dbReference type="PANTHER" id="PTHR10233:SF14">
    <property type="entry name" value="TRANSLATION INITIATION FACTOR EIF-2B SUBUNIT DELTA"/>
    <property type="match status" value="1"/>
</dbReference>
<dbReference type="GO" id="GO:0003743">
    <property type="term" value="F:translation initiation factor activity"/>
    <property type="evidence" value="ECO:0007669"/>
    <property type="project" value="UniProtKB-KW"/>
</dbReference>
<dbReference type="GO" id="GO:0005829">
    <property type="term" value="C:cytosol"/>
    <property type="evidence" value="ECO:0007669"/>
    <property type="project" value="UniProtKB-SubCell"/>
</dbReference>
<dbReference type="Gene3D" id="1.20.120.420">
    <property type="entry name" value="translation initiation factor eif-2b, domain 1"/>
    <property type="match status" value="1"/>
</dbReference>
<comment type="subcellular location">
    <subcellularLocation>
        <location evidence="1">Cytoplasm</location>
        <location evidence="1">Cytosol</location>
    </subcellularLocation>
</comment>
<dbReference type="InterPro" id="IPR037171">
    <property type="entry name" value="NagB/RpiA_transferase-like"/>
</dbReference>
<dbReference type="GeneID" id="8245963"/>
<dbReference type="FunCoup" id="C1FGR7">
    <property type="interactions" value="1775"/>
</dbReference>
<dbReference type="InterPro" id="IPR042529">
    <property type="entry name" value="IF_2B-like_C"/>
</dbReference>
<dbReference type="Pfam" id="PF01008">
    <property type="entry name" value="IF-2B"/>
    <property type="match status" value="1"/>
</dbReference>
<evidence type="ECO:0000256" key="3">
    <source>
        <dbReference type="ARBA" id="ARBA00022490"/>
    </source>
</evidence>
<keyword evidence="4" id="KW-0396">Initiation factor</keyword>
<gene>
    <name evidence="10" type="ORF">MICPUN_84208</name>
</gene>
<comment type="subunit">
    <text evidence="8">Component of the translation initiation factor 2B (eIF2B) complex which is a heterodecamer of two sets of five different subunits: alpha, beta, gamma, delta and epsilon. Subunits alpha, beta and delta comprise a regulatory subcomplex and subunits epsilon and gamma comprise a catalytic subcomplex. Within the complex, the hexameric regulatory complex resides at the center, with the two heterodimeric catalytic subcomplexes bound on opposite sides.</text>
</comment>
<evidence type="ECO:0000256" key="5">
    <source>
        <dbReference type="ARBA" id="ARBA00022917"/>
    </source>
</evidence>
<keyword evidence="11" id="KW-1185">Reference proteome</keyword>